<gene>
    <name evidence="1" type="ORF">GOBAR_AA33545</name>
</gene>
<dbReference type="Proteomes" id="UP000239757">
    <property type="component" value="Unassembled WGS sequence"/>
</dbReference>
<organism evidence="1 2">
    <name type="scientific">Gossypium barbadense</name>
    <name type="common">Sea Island cotton</name>
    <name type="synonym">Hibiscus barbadensis</name>
    <dbReference type="NCBI Taxonomy" id="3634"/>
    <lineage>
        <taxon>Eukaryota</taxon>
        <taxon>Viridiplantae</taxon>
        <taxon>Streptophyta</taxon>
        <taxon>Embryophyta</taxon>
        <taxon>Tracheophyta</taxon>
        <taxon>Spermatophyta</taxon>
        <taxon>Magnoliopsida</taxon>
        <taxon>eudicotyledons</taxon>
        <taxon>Gunneridae</taxon>
        <taxon>Pentapetalae</taxon>
        <taxon>rosids</taxon>
        <taxon>malvids</taxon>
        <taxon>Malvales</taxon>
        <taxon>Malvaceae</taxon>
        <taxon>Malvoideae</taxon>
        <taxon>Gossypium</taxon>
    </lineage>
</organism>
<accession>A0A2P5W7T3</accession>
<name>A0A2P5W7T3_GOSBA</name>
<protein>
    <submittedName>
        <fullName evidence="1">Uncharacterized protein</fullName>
    </submittedName>
</protein>
<evidence type="ECO:0000313" key="1">
    <source>
        <dbReference type="EMBL" id="PPR87145.1"/>
    </source>
</evidence>
<evidence type="ECO:0000313" key="2">
    <source>
        <dbReference type="Proteomes" id="UP000239757"/>
    </source>
</evidence>
<dbReference type="EMBL" id="KZ668704">
    <property type="protein sequence ID" value="PPR87145.1"/>
    <property type="molecule type" value="Genomic_DNA"/>
</dbReference>
<dbReference type="AlphaFoldDB" id="A0A2P5W7T3"/>
<proteinExistence type="predicted"/>
<reference evidence="1 2" key="1">
    <citation type="submission" date="2015-01" db="EMBL/GenBank/DDBJ databases">
        <title>Genome of allotetraploid Gossypium barbadense reveals genomic plasticity and fiber elongation in cotton evolution.</title>
        <authorList>
            <person name="Chen X."/>
            <person name="Liu X."/>
            <person name="Zhao B."/>
            <person name="Zheng H."/>
            <person name="Hu Y."/>
            <person name="Lu G."/>
            <person name="Yang C."/>
            <person name="Chen J."/>
            <person name="Shan C."/>
            <person name="Zhang L."/>
            <person name="Zhou Y."/>
            <person name="Wang L."/>
            <person name="Guo W."/>
            <person name="Bai Y."/>
            <person name="Ruan J."/>
            <person name="Shangguan X."/>
            <person name="Mao Y."/>
            <person name="Jiang J."/>
            <person name="Zhu Y."/>
            <person name="Lei J."/>
            <person name="Kang H."/>
            <person name="Chen S."/>
            <person name="He X."/>
            <person name="Wang R."/>
            <person name="Wang Y."/>
            <person name="Chen J."/>
            <person name="Wang L."/>
            <person name="Yu S."/>
            <person name="Wang B."/>
            <person name="Wei J."/>
            <person name="Song S."/>
            <person name="Lu X."/>
            <person name="Gao Z."/>
            <person name="Gu W."/>
            <person name="Deng X."/>
            <person name="Ma D."/>
            <person name="Wang S."/>
            <person name="Liang W."/>
            <person name="Fang L."/>
            <person name="Cai C."/>
            <person name="Zhu X."/>
            <person name="Zhou B."/>
            <person name="Zhang Y."/>
            <person name="Chen Z."/>
            <person name="Xu S."/>
            <person name="Zhu R."/>
            <person name="Wang S."/>
            <person name="Zhang T."/>
            <person name="Zhao G."/>
        </authorList>
    </citation>
    <scope>NUCLEOTIDE SEQUENCE [LARGE SCALE GENOMIC DNA]</scope>
    <source>
        <strain evidence="2">cv. Xinhai21</strain>
        <tissue evidence="1">Leaf</tissue>
    </source>
</reference>
<sequence>MDFRIYDEANARIHGLCKRLTKVDVYPSQLVARIIQTVTLEIVRVRTTTSSSLSETAAEYSTAGTVGV</sequence>